<dbReference type="EMBL" id="NXLU01000001">
    <property type="protein sequence ID" value="RDU69957.1"/>
    <property type="molecule type" value="Genomic_DNA"/>
</dbReference>
<dbReference type="RefSeq" id="WP_104723698.1">
    <property type="nucleotide sequence ID" value="NZ_FZNE01000002.1"/>
</dbReference>
<sequence length="153" mass="17770">MPTQKSIDLVLLSTSSPLICGIYEDLELKERKDYECKTLDALIDLLVFLGERKIKRIFYARGPGSFTAIKLTHIFVQTLSITKEIELYSTDTFYFNSNSPIRAFGNQYFVKEDEEIMLRSLEKVESQEFVLPQKICKEDFSRINEPLYILPPV</sequence>
<gene>
    <name evidence="1" type="ORF">CQA62_00660</name>
</gene>
<keyword evidence="2" id="KW-1185">Reference proteome</keyword>
<dbReference type="SUPFAM" id="SSF53067">
    <property type="entry name" value="Actin-like ATPase domain"/>
    <property type="match status" value="1"/>
</dbReference>
<dbReference type="Gene3D" id="3.30.420.40">
    <property type="match status" value="1"/>
</dbReference>
<dbReference type="Proteomes" id="UP000257067">
    <property type="component" value="Unassembled WGS sequence"/>
</dbReference>
<evidence type="ECO:0000313" key="1">
    <source>
        <dbReference type="EMBL" id="RDU69957.1"/>
    </source>
</evidence>
<organism evidence="1 2">
    <name type="scientific">Helicobacter cholecystus</name>
    <dbReference type="NCBI Taxonomy" id="45498"/>
    <lineage>
        <taxon>Bacteria</taxon>
        <taxon>Pseudomonadati</taxon>
        <taxon>Campylobacterota</taxon>
        <taxon>Epsilonproteobacteria</taxon>
        <taxon>Campylobacterales</taxon>
        <taxon>Helicobacteraceae</taxon>
        <taxon>Helicobacter</taxon>
    </lineage>
</organism>
<dbReference type="InterPro" id="IPR043129">
    <property type="entry name" value="ATPase_NBD"/>
</dbReference>
<proteinExistence type="predicted"/>
<evidence type="ECO:0000313" key="2">
    <source>
        <dbReference type="Proteomes" id="UP000257067"/>
    </source>
</evidence>
<comment type="caution">
    <text evidence="1">The sequence shown here is derived from an EMBL/GenBank/DDBJ whole genome shotgun (WGS) entry which is preliminary data.</text>
</comment>
<name>A0A3D8IXG4_9HELI</name>
<dbReference type="OrthoDB" id="5339448at2"/>
<dbReference type="AlphaFoldDB" id="A0A3D8IXG4"/>
<protein>
    <submittedName>
        <fullName evidence="1">Uncharacterized protein</fullName>
    </submittedName>
</protein>
<accession>A0A3D8IXG4</accession>
<reference evidence="1 2" key="1">
    <citation type="submission" date="2018-04" db="EMBL/GenBank/DDBJ databases">
        <title>Novel Campyloabacter and Helicobacter Species and Strains.</title>
        <authorList>
            <person name="Mannion A.J."/>
            <person name="Shen Z."/>
            <person name="Fox J.G."/>
        </authorList>
    </citation>
    <scope>NUCLEOTIDE SEQUENCE [LARGE SCALE GENOMIC DNA]</scope>
    <source>
        <strain evidence="1 2">ATCC 700242</strain>
    </source>
</reference>